<evidence type="ECO:0000313" key="2">
    <source>
        <dbReference type="Proteomes" id="UP000265520"/>
    </source>
</evidence>
<evidence type="ECO:0000313" key="1">
    <source>
        <dbReference type="EMBL" id="MCH85431.1"/>
    </source>
</evidence>
<dbReference type="AlphaFoldDB" id="A0A392MDQ7"/>
<accession>A0A392MDQ7</accession>
<reference evidence="1 2" key="1">
    <citation type="journal article" date="2018" name="Front. Plant Sci.">
        <title>Red Clover (Trifolium pratense) and Zigzag Clover (T. medium) - A Picture of Genomic Similarities and Differences.</title>
        <authorList>
            <person name="Dluhosova J."/>
            <person name="Istvanek J."/>
            <person name="Nedelnik J."/>
            <person name="Repkova J."/>
        </authorList>
    </citation>
    <scope>NUCLEOTIDE SEQUENCE [LARGE SCALE GENOMIC DNA]</scope>
    <source>
        <strain evidence="2">cv. 10/8</strain>
        <tissue evidence="1">Leaf</tissue>
    </source>
</reference>
<comment type="caution">
    <text evidence="1">The sequence shown here is derived from an EMBL/GenBank/DDBJ whole genome shotgun (WGS) entry which is preliminary data.</text>
</comment>
<sequence length="93" mass="10530">MEEGYKKNELFTLVFKFQGAVRLIPYRMGLRHITAVPTPPSYKHAFSSGYTLHIKWLLAGVGSPLSYVRWIGVPSRHNALCLHVGQLELSFNS</sequence>
<name>A0A392MDQ7_9FABA</name>
<gene>
    <name evidence="1" type="ORF">A2U01_0006277</name>
</gene>
<organism evidence="1 2">
    <name type="scientific">Trifolium medium</name>
    <dbReference type="NCBI Taxonomy" id="97028"/>
    <lineage>
        <taxon>Eukaryota</taxon>
        <taxon>Viridiplantae</taxon>
        <taxon>Streptophyta</taxon>
        <taxon>Embryophyta</taxon>
        <taxon>Tracheophyta</taxon>
        <taxon>Spermatophyta</taxon>
        <taxon>Magnoliopsida</taxon>
        <taxon>eudicotyledons</taxon>
        <taxon>Gunneridae</taxon>
        <taxon>Pentapetalae</taxon>
        <taxon>rosids</taxon>
        <taxon>fabids</taxon>
        <taxon>Fabales</taxon>
        <taxon>Fabaceae</taxon>
        <taxon>Papilionoideae</taxon>
        <taxon>50 kb inversion clade</taxon>
        <taxon>NPAAA clade</taxon>
        <taxon>Hologalegina</taxon>
        <taxon>IRL clade</taxon>
        <taxon>Trifolieae</taxon>
        <taxon>Trifolium</taxon>
    </lineage>
</organism>
<keyword evidence="2" id="KW-1185">Reference proteome</keyword>
<protein>
    <submittedName>
        <fullName evidence="1">Uncharacterized protein</fullName>
    </submittedName>
</protein>
<proteinExistence type="predicted"/>
<dbReference type="Proteomes" id="UP000265520">
    <property type="component" value="Unassembled WGS sequence"/>
</dbReference>
<dbReference type="EMBL" id="LXQA010008500">
    <property type="protein sequence ID" value="MCH85431.1"/>
    <property type="molecule type" value="Genomic_DNA"/>
</dbReference>